<keyword evidence="2 6" id="KW-0889">Transcription antitermination</keyword>
<dbReference type="Gene3D" id="1.10.940.10">
    <property type="entry name" value="NusB-like"/>
    <property type="match status" value="1"/>
</dbReference>
<name>A0A3G8ZKU2_9ACTN</name>
<reference evidence="9 10" key="2">
    <citation type="submission" date="2018-12" db="EMBL/GenBank/DDBJ databases">
        <title>Nakamurella antarcticus sp. nov., isolated from Antarctica South Shetland Islands soil.</title>
        <authorList>
            <person name="Peng F."/>
        </authorList>
    </citation>
    <scope>NUCLEOTIDE SEQUENCE [LARGE SCALE GENOMIC DNA]</scope>
    <source>
        <strain evidence="9 10">S14-144</strain>
    </source>
</reference>
<gene>
    <name evidence="6 9" type="primary">nusB</name>
    <name evidence="9" type="ORF">EH165_04100</name>
</gene>
<dbReference type="CDD" id="cd00619">
    <property type="entry name" value="Terminator_NusB"/>
    <property type="match status" value="1"/>
</dbReference>
<keyword evidence="10" id="KW-1185">Reference proteome</keyword>
<dbReference type="GO" id="GO:0003723">
    <property type="term" value="F:RNA binding"/>
    <property type="evidence" value="ECO:0007669"/>
    <property type="project" value="UniProtKB-UniRule"/>
</dbReference>
<reference evidence="9 10" key="1">
    <citation type="submission" date="2018-11" db="EMBL/GenBank/DDBJ databases">
        <authorList>
            <person name="Da X."/>
        </authorList>
    </citation>
    <scope>NUCLEOTIDE SEQUENCE [LARGE SCALE GENOMIC DNA]</scope>
    <source>
        <strain evidence="9 10">S14-144</strain>
    </source>
</reference>
<dbReference type="OrthoDB" id="3528057at2"/>
<keyword evidence="5 6" id="KW-0804">Transcription</keyword>
<feature type="region of interest" description="Disordered" evidence="7">
    <location>
        <begin position="135"/>
        <end position="180"/>
    </location>
</feature>
<proteinExistence type="inferred from homology"/>
<comment type="function">
    <text evidence="6">Involved in transcription antitermination. Required for transcription of ribosomal RNA (rRNA) genes. Binds specifically to the boxA antiterminator sequence of the ribosomal RNA (rrn) operons.</text>
</comment>
<dbReference type="Proteomes" id="UP000268084">
    <property type="component" value="Chromosome"/>
</dbReference>
<sequence length="180" mass="19139">MSARTKARKRALDVLFAADARDVDPITVMTQRAEQAEAVPMGEYAEEIVRGVAEHHGRIDALLSEYSEGWTLSRMPAVDLAILRIAVYELLYSLDVPEAVAVDEAVELAKTLSTDNSPRFVNGVLGQIMVSVPRTSPKTVGSHGADTHGADTHGADSHGADTHGADTHGADSLGANPQQD</sequence>
<dbReference type="GO" id="GO:0005829">
    <property type="term" value="C:cytosol"/>
    <property type="evidence" value="ECO:0007669"/>
    <property type="project" value="TreeGrafter"/>
</dbReference>
<keyword evidence="4 6" id="KW-0805">Transcription regulation</keyword>
<dbReference type="GO" id="GO:0031564">
    <property type="term" value="P:transcription antitermination"/>
    <property type="evidence" value="ECO:0007669"/>
    <property type="project" value="UniProtKB-KW"/>
</dbReference>
<feature type="compositionally biased region" description="Basic and acidic residues" evidence="7">
    <location>
        <begin position="145"/>
        <end position="169"/>
    </location>
</feature>
<comment type="similarity">
    <text evidence="1 6">Belongs to the NusB family.</text>
</comment>
<dbReference type="PANTHER" id="PTHR11078:SF3">
    <property type="entry name" value="ANTITERMINATION NUSB DOMAIN-CONTAINING PROTEIN"/>
    <property type="match status" value="1"/>
</dbReference>
<evidence type="ECO:0000256" key="3">
    <source>
        <dbReference type="ARBA" id="ARBA00022884"/>
    </source>
</evidence>
<protein>
    <recommendedName>
        <fullName evidence="6">Transcription antitermination protein NusB</fullName>
    </recommendedName>
    <alternativeName>
        <fullName evidence="6">Antitermination factor NusB</fullName>
    </alternativeName>
</protein>
<organism evidence="9 10">
    <name type="scientific">Nakamurella antarctica</name>
    <dbReference type="NCBI Taxonomy" id="1902245"/>
    <lineage>
        <taxon>Bacteria</taxon>
        <taxon>Bacillati</taxon>
        <taxon>Actinomycetota</taxon>
        <taxon>Actinomycetes</taxon>
        <taxon>Nakamurellales</taxon>
        <taxon>Nakamurellaceae</taxon>
        <taxon>Nakamurella</taxon>
    </lineage>
</organism>
<dbReference type="EMBL" id="CP034170">
    <property type="protein sequence ID" value="AZI57465.1"/>
    <property type="molecule type" value="Genomic_DNA"/>
</dbReference>
<evidence type="ECO:0000256" key="5">
    <source>
        <dbReference type="ARBA" id="ARBA00023163"/>
    </source>
</evidence>
<dbReference type="HAMAP" id="MF_00073">
    <property type="entry name" value="NusB"/>
    <property type="match status" value="1"/>
</dbReference>
<dbReference type="Pfam" id="PF01029">
    <property type="entry name" value="NusB"/>
    <property type="match status" value="1"/>
</dbReference>
<evidence type="ECO:0000256" key="7">
    <source>
        <dbReference type="SAM" id="MobiDB-lite"/>
    </source>
</evidence>
<dbReference type="InterPro" id="IPR035926">
    <property type="entry name" value="NusB-like_sf"/>
</dbReference>
<evidence type="ECO:0000256" key="6">
    <source>
        <dbReference type="HAMAP-Rule" id="MF_00073"/>
    </source>
</evidence>
<dbReference type="PANTHER" id="PTHR11078">
    <property type="entry name" value="N UTILIZATION SUBSTANCE PROTEIN B-RELATED"/>
    <property type="match status" value="1"/>
</dbReference>
<accession>A0A3G8ZKU2</accession>
<dbReference type="SUPFAM" id="SSF48013">
    <property type="entry name" value="NusB-like"/>
    <property type="match status" value="1"/>
</dbReference>
<evidence type="ECO:0000313" key="10">
    <source>
        <dbReference type="Proteomes" id="UP000268084"/>
    </source>
</evidence>
<dbReference type="GO" id="GO:0006353">
    <property type="term" value="P:DNA-templated transcription termination"/>
    <property type="evidence" value="ECO:0007669"/>
    <property type="project" value="UniProtKB-UniRule"/>
</dbReference>
<evidence type="ECO:0000256" key="4">
    <source>
        <dbReference type="ARBA" id="ARBA00023015"/>
    </source>
</evidence>
<evidence type="ECO:0000256" key="1">
    <source>
        <dbReference type="ARBA" id="ARBA00005952"/>
    </source>
</evidence>
<dbReference type="NCBIfam" id="TIGR01951">
    <property type="entry name" value="nusB"/>
    <property type="match status" value="1"/>
</dbReference>
<dbReference type="InterPro" id="IPR006027">
    <property type="entry name" value="NusB_RsmB_TIM44"/>
</dbReference>
<evidence type="ECO:0000259" key="8">
    <source>
        <dbReference type="Pfam" id="PF01029"/>
    </source>
</evidence>
<feature type="domain" description="NusB/RsmB/TIM44" evidence="8">
    <location>
        <begin position="6"/>
        <end position="128"/>
    </location>
</feature>
<keyword evidence="3 6" id="KW-0694">RNA-binding</keyword>
<dbReference type="AlphaFoldDB" id="A0A3G8ZKU2"/>
<dbReference type="KEGG" id="nak:EH165_04100"/>
<dbReference type="InterPro" id="IPR011605">
    <property type="entry name" value="NusB_fam"/>
</dbReference>
<evidence type="ECO:0000256" key="2">
    <source>
        <dbReference type="ARBA" id="ARBA00022814"/>
    </source>
</evidence>
<evidence type="ECO:0000313" key="9">
    <source>
        <dbReference type="EMBL" id="AZI57465.1"/>
    </source>
</evidence>